<organism evidence="2 3">
    <name type="scientific">Actinomadura barringtoniae</name>
    <dbReference type="NCBI Taxonomy" id="1427535"/>
    <lineage>
        <taxon>Bacteria</taxon>
        <taxon>Bacillati</taxon>
        <taxon>Actinomycetota</taxon>
        <taxon>Actinomycetes</taxon>
        <taxon>Streptosporangiales</taxon>
        <taxon>Thermomonosporaceae</taxon>
        <taxon>Actinomadura</taxon>
    </lineage>
</organism>
<dbReference type="Gene3D" id="1.10.260.40">
    <property type="entry name" value="lambda repressor-like DNA-binding domains"/>
    <property type="match status" value="1"/>
</dbReference>
<dbReference type="InterPro" id="IPR001387">
    <property type="entry name" value="Cro/C1-type_HTH"/>
</dbReference>
<dbReference type="Proteomes" id="UP000669179">
    <property type="component" value="Unassembled WGS sequence"/>
</dbReference>
<dbReference type="RefSeq" id="WP_208255099.1">
    <property type="nucleotide sequence ID" value="NZ_JAGEOJ010000004.1"/>
</dbReference>
<sequence length="302" mass="33504">MTETTQTAQNGRRKRTELAAFLRSRRERVTPADVGMPPGPRRRTPGLRREEVAQLAGVGVTWYTWLEQGRPINVSVQVLDAVARSLRLDEAEWAHLYRLAEVPDPGVAGLCVDLPEDMQGILDGLSPKPASVVNGRSDVLAWNDAYAAVFPQLVQAPDGCRNSLWAAFTLPDCCNPLGNMETEAALHVAVFRYRYSSHLNEPRWRDLVRRLSEASPRFAQLWATQDVALPGPRIKVFQSPAAGEIKTRTTSFDATADHDMRMVVYTPADEDSAKRIDWLLHNPQEAAGAICHQVAGRACDRA</sequence>
<comment type="caution">
    <text evidence="2">The sequence shown here is derived from an EMBL/GenBank/DDBJ whole genome shotgun (WGS) entry which is preliminary data.</text>
</comment>
<dbReference type="AlphaFoldDB" id="A0A939P7W8"/>
<dbReference type="CDD" id="cd00093">
    <property type="entry name" value="HTH_XRE"/>
    <property type="match status" value="1"/>
</dbReference>
<dbReference type="PANTHER" id="PTHR35010">
    <property type="entry name" value="BLL4672 PROTEIN-RELATED"/>
    <property type="match status" value="1"/>
</dbReference>
<accession>A0A939P7W8</accession>
<gene>
    <name evidence="2" type="ORF">J4573_10140</name>
</gene>
<dbReference type="GO" id="GO:0003677">
    <property type="term" value="F:DNA binding"/>
    <property type="evidence" value="ECO:0007669"/>
    <property type="project" value="InterPro"/>
</dbReference>
<dbReference type="EMBL" id="JAGEOJ010000004">
    <property type="protein sequence ID" value="MBO2447446.1"/>
    <property type="molecule type" value="Genomic_DNA"/>
</dbReference>
<evidence type="ECO:0000313" key="2">
    <source>
        <dbReference type="EMBL" id="MBO2447446.1"/>
    </source>
</evidence>
<dbReference type="Gene3D" id="3.30.450.180">
    <property type="match status" value="1"/>
</dbReference>
<protein>
    <submittedName>
        <fullName evidence="2">Helix-turn-helix domain-containing protein</fullName>
    </submittedName>
</protein>
<dbReference type="InterPro" id="IPR041413">
    <property type="entry name" value="MLTR_LBD"/>
</dbReference>
<dbReference type="Pfam" id="PF17765">
    <property type="entry name" value="MLTR_LBD"/>
    <property type="match status" value="1"/>
</dbReference>
<name>A0A939P7W8_9ACTN</name>
<proteinExistence type="predicted"/>
<feature type="domain" description="HTH cro/C1-type" evidence="1">
    <location>
        <begin position="21"/>
        <end position="93"/>
    </location>
</feature>
<dbReference type="SMART" id="SM00530">
    <property type="entry name" value="HTH_XRE"/>
    <property type="match status" value="1"/>
</dbReference>
<dbReference type="InterPro" id="IPR010982">
    <property type="entry name" value="Lambda_DNA-bd_dom_sf"/>
</dbReference>
<evidence type="ECO:0000259" key="1">
    <source>
        <dbReference type="SMART" id="SM00530"/>
    </source>
</evidence>
<reference evidence="2" key="1">
    <citation type="submission" date="2021-03" db="EMBL/GenBank/DDBJ databases">
        <authorList>
            <person name="Kanchanasin P."/>
            <person name="Saeng-In P."/>
            <person name="Phongsopitanun W."/>
            <person name="Yuki M."/>
            <person name="Kudo T."/>
            <person name="Ohkuma M."/>
            <person name="Tanasupawat S."/>
        </authorList>
    </citation>
    <scope>NUCLEOTIDE SEQUENCE</scope>
    <source>
        <strain evidence="2">GKU 128</strain>
    </source>
</reference>
<evidence type="ECO:0000313" key="3">
    <source>
        <dbReference type="Proteomes" id="UP000669179"/>
    </source>
</evidence>
<dbReference type="PANTHER" id="PTHR35010:SF2">
    <property type="entry name" value="BLL4672 PROTEIN"/>
    <property type="match status" value="1"/>
</dbReference>
<dbReference type="SUPFAM" id="SSF47413">
    <property type="entry name" value="lambda repressor-like DNA-binding domains"/>
    <property type="match status" value="1"/>
</dbReference>
<dbReference type="Pfam" id="PF13560">
    <property type="entry name" value="HTH_31"/>
    <property type="match status" value="1"/>
</dbReference>
<keyword evidence="3" id="KW-1185">Reference proteome</keyword>